<name>A0ACB1APZ0_MELEN</name>
<accession>A0ACB1APZ0</accession>
<organism evidence="1 2">
    <name type="scientific">Meloidogyne enterolobii</name>
    <name type="common">Root-knot nematode worm</name>
    <name type="synonym">Meloidogyne mayaguensis</name>
    <dbReference type="NCBI Taxonomy" id="390850"/>
    <lineage>
        <taxon>Eukaryota</taxon>
        <taxon>Metazoa</taxon>
        <taxon>Ecdysozoa</taxon>
        <taxon>Nematoda</taxon>
        <taxon>Chromadorea</taxon>
        <taxon>Rhabditida</taxon>
        <taxon>Tylenchina</taxon>
        <taxon>Tylenchomorpha</taxon>
        <taxon>Tylenchoidea</taxon>
        <taxon>Meloidogynidae</taxon>
        <taxon>Meloidogyninae</taxon>
        <taxon>Meloidogyne</taxon>
    </lineage>
</organism>
<protein>
    <submittedName>
        <fullName evidence="1">Uncharacterized protein</fullName>
    </submittedName>
</protein>
<evidence type="ECO:0000313" key="2">
    <source>
        <dbReference type="Proteomes" id="UP001497535"/>
    </source>
</evidence>
<evidence type="ECO:0000313" key="1">
    <source>
        <dbReference type="EMBL" id="CAK5093026.1"/>
    </source>
</evidence>
<keyword evidence="2" id="KW-1185">Reference proteome</keyword>
<sequence>MINVFNNLRVLIFIWPTSPAESIKKINSIMIKCKDTDNSNFVANFNSNVDDVEGNGEFKSTNYVKTLICPNGEYTLLVDYKVRKKY</sequence>
<reference evidence="1" key="1">
    <citation type="submission" date="2023-11" db="EMBL/GenBank/DDBJ databases">
        <authorList>
            <person name="Poullet M."/>
        </authorList>
    </citation>
    <scope>NUCLEOTIDE SEQUENCE</scope>
    <source>
        <strain evidence="1">E1834</strain>
    </source>
</reference>
<gene>
    <name evidence="1" type="ORF">MENTE1834_LOCUS40263</name>
</gene>
<proteinExistence type="predicted"/>
<dbReference type="Proteomes" id="UP001497535">
    <property type="component" value="Unassembled WGS sequence"/>
</dbReference>
<comment type="caution">
    <text evidence="1">The sequence shown here is derived from an EMBL/GenBank/DDBJ whole genome shotgun (WGS) entry which is preliminary data.</text>
</comment>
<dbReference type="EMBL" id="CAVMJV010000094">
    <property type="protein sequence ID" value="CAK5093026.1"/>
    <property type="molecule type" value="Genomic_DNA"/>
</dbReference>